<dbReference type="SUPFAM" id="SSF56112">
    <property type="entry name" value="Protein kinase-like (PK-like)"/>
    <property type="match status" value="1"/>
</dbReference>
<comment type="similarity">
    <text evidence="1">Belongs to the pseudomonas-type ThrB family.</text>
</comment>
<dbReference type="GO" id="GO:0016301">
    <property type="term" value="F:kinase activity"/>
    <property type="evidence" value="ECO:0007669"/>
    <property type="project" value="UniProtKB-KW"/>
</dbReference>
<gene>
    <name evidence="3" type="ORF">J2S08_002251</name>
</gene>
<evidence type="ECO:0000256" key="1">
    <source>
        <dbReference type="ARBA" id="ARBA00038240"/>
    </source>
</evidence>
<dbReference type="RefSeq" id="WP_307229538.1">
    <property type="nucleotide sequence ID" value="NZ_JAUSTT010000012.1"/>
</dbReference>
<dbReference type="Pfam" id="PF01636">
    <property type="entry name" value="APH"/>
    <property type="match status" value="1"/>
</dbReference>
<comment type="caution">
    <text evidence="3">The sequence shown here is derived from an EMBL/GenBank/DDBJ whole genome shotgun (WGS) entry which is preliminary data.</text>
</comment>
<dbReference type="InterPro" id="IPR050249">
    <property type="entry name" value="Pseudomonas-type_ThrB"/>
</dbReference>
<reference evidence="3 4" key="1">
    <citation type="submission" date="2023-07" db="EMBL/GenBank/DDBJ databases">
        <title>Genomic Encyclopedia of Type Strains, Phase IV (KMG-IV): sequencing the most valuable type-strain genomes for metagenomic binning, comparative biology and taxonomic classification.</title>
        <authorList>
            <person name="Goeker M."/>
        </authorList>
    </citation>
    <scope>NUCLEOTIDE SEQUENCE [LARGE SCALE GENOMIC DNA]</scope>
    <source>
        <strain evidence="3 4">DSM 23837</strain>
    </source>
</reference>
<dbReference type="InterPro" id="IPR002575">
    <property type="entry name" value="Aminoglycoside_PTrfase"/>
</dbReference>
<keyword evidence="4" id="KW-1185">Reference proteome</keyword>
<accession>A0ABT9WSY8</accession>
<dbReference type="PANTHER" id="PTHR21064">
    <property type="entry name" value="AMINOGLYCOSIDE PHOSPHOTRANSFERASE DOMAIN-CONTAINING PROTEIN-RELATED"/>
    <property type="match status" value="1"/>
</dbReference>
<keyword evidence="3" id="KW-0808">Transferase</keyword>
<protein>
    <submittedName>
        <fullName evidence="3">Ser/Thr protein kinase RdoA (MazF antagonist)</fullName>
    </submittedName>
</protein>
<evidence type="ECO:0000313" key="4">
    <source>
        <dbReference type="Proteomes" id="UP001223586"/>
    </source>
</evidence>
<dbReference type="InterPro" id="IPR011009">
    <property type="entry name" value="Kinase-like_dom_sf"/>
</dbReference>
<name>A0ABT9WSY8_9BACI</name>
<feature type="domain" description="Aminoglycoside phosphotransferase" evidence="2">
    <location>
        <begin position="46"/>
        <end position="264"/>
    </location>
</feature>
<keyword evidence="3" id="KW-0418">Kinase</keyword>
<dbReference type="PANTHER" id="PTHR21064:SF6">
    <property type="entry name" value="AMINOGLYCOSIDE PHOSPHOTRANSFERASE DOMAIN-CONTAINING PROTEIN"/>
    <property type="match status" value="1"/>
</dbReference>
<sequence length="338" mass="40011">MMRLSTMKKVVATVDENWRSPLAEKILERWGYDPGSVYYFRSSANFVFVFSKEGKDYYLRFNEACERSLKTVEAETEILRYLCDKPIRTAQPVPSLNQKYVETIETELGTFYAVVFEALQGNQFEMEKLDKDHFYKWGSTLGRLHHIFKTMPEEYRDGRPSWKDRLQFAKTMLADEETYIKNELELVFQWAEGLQVSNEHFGMIHYDFELDNLNWEKDAFGVLDFDDCRTHWYVADIAYALRELSEYDVDLENPFVQSFISGYKTETELDMGLLKEIKWLMRMHNLESLASLLRSVDLTITSDDPDWLSELKEDLLGYIEEYRDFIQQLHTNKESAKS</sequence>
<organism evidence="3 4">
    <name type="scientific">Bacillus chungangensis</name>
    <dbReference type="NCBI Taxonomy" id="587633"/>
    <lineage>
        <taxon>Bacteria</taxon>
        <taxon>Bacillati</taxon>
        <taxon>Bacillota</taxon>
        <taxon>Bacilli</taxon>
        <taxon>Bacillales</taxon>
        <taxon>Bacillaceae</taxon>
        <taxon>Bacillus</taxon>
    </lineage>
</organism>
<evidence type="ECO:0000313" key="3">
    <source>
        <dbReference type="EMBL" id="MDQ0176407.1"/>
    </source>
</evidence>
<evidence type="ECO:0000259" key="2">
    <source>
        <dbReference type="Pfam" id="PF01636"/>
    </source>
</evidence>
<dbReference type="EMBL" id="JAUSTT010000012">
    <property type="protein sequence ID" value="MDQ0176407.1"/>
    <property type="molecule type" value="Genomic_DNA"/>
</dbReference>
<dbReference type="Proteomes" id="UP001223586">
    <property type="component" value="Unassembled WGS sequence"/>
</dbReference>
<proteinExistence type="inferred from homology"/>
<dbReference type="Gene3D" id="3.90.1200.10">
    <property type="match status" value="1"/>
</dbReference>